<dbReference type="RefSeq" id="WP_035077206.1">
    <property type="nucleotide sequence ID" value="NZ_JMIH01000024.1"/>
</dbReference>
<dbReference type="AlphaFoldDB" id="A0A074KY93"/>
<evidence type="ECO:0000256" key="2">
    <source>
        <dbReference type="SAM" id="SignalP"/>
    </source>
</evidence>
<gene>
    <name evidence="3" type="ORF">EL17_17655</name>
</gene>
<evidence type="ECO:0000256" key="1">
    <source>
        <dbReference type="SAM" id="MobiDB-lite"/>
    </source>
</evidence>
<protein>
    <submittedName>
        <fullName evidence="3">Uncharacterized protein</fullName>
    </submittedName>
</protein>
<dbReference type="Proteomes" id="UP000027821">
    <property type="component" value="Unassembled WGS sequence"/>
</dbReference>
<keyword evidence="2" id="KW-0732">Signal</keyword>
<accession>A0A074KY93</accession>
<comment type="caution">
    <text evidence="3">The sequence shown here is derived from an EMBL/GenBank/DDBJ whole genome shotgun (WGS) entry which is preliminary data.</text>
</comment>
<dbReference type="eggNOG" id="ENOG50330ER">
    <property type="taxonomic scope" value="Bacteria"/>
</dbReference>
<feature type="compositionally biased region" description="Basic and acidic residues" evidence="1">
    <location>
        <begin position="193"/>
        <end position="202"/>
    </location>
</feature>
<organism evidence="3 4">
    <name type="scientific">Anditalea andensis</name>
    <dbReference type="NCBI Taxonomy" id="1048983"/>
    <lineage>
        <taxon>Bacteria</taxon>
        <taxon>Pseudomonadati</taxon>
        <taxon>Bacteroidota</taxon>
        <taxon>Cytophagia</taxon>
        <taxon>Cytophagales</taxon>
        <taxon>Cytophagaceae</taxon>
        <taxon>Anditalea</taxon>
    </lineage>
</organism>
<feature type="signal peptide" evidence="2">
    <location>
        <begin position="1"/>
        <end position="26"/>
    </location>
</feature>
<proteinExistence type="predicted"/>
<feature type="compositionally biased region" description="Basic and acidic residues" evidence="1">
    <location>
        <begin position="89"/>
        <end position="106"/>
    </location>
</feature>
<sequence length="202" mass="23498">MKYPAIKILFFSFYFLILGSTHTLMAQNAENYFNNAAKQYVNNDKAATGQTLAEGLSKYPNDQKLRALLDKLQKEEEEEEKQQNQDQQSQDKDQQQESQDQKKGEGEEQTQDESDVDPDKTDEQRGEKSQQEQPSEELSDQKSDLSEREKSMQQMKERLQEMNITPEQAAQILDAMNNAELRHIQQNRRIPTKKPERGAPDW</sequence>
<keyword evidence="4" id="KW-1185">Reference proteome</keyword>
<dbReference type="EMBL" id="JMIH01000024">
    <property type="protein sequence ID" value="KEO72563.1"/>
    <property type="molecule type" value="Genomic_DNA"/>
</dbReference>
<evidence type="ECO:0000313" key="4">
    <source>
        <dbReference type="Proteomes" id="UP000027821"/>
    </source>
</evidence>
<feature type="region of interest" description="Disordered" evidence="1">
    <location>
        <begin position="66"/>
        <end position="158"/>
    </location>
</feature>
<evidence type="ECO:0000313" key="3">
    <source>
        <dbReference type="EMBL" id="KEO72563.1"/>
    </source>
</evidence>
<feature type="region of interest" description="Disordered" evidence="1">
    <location>
        <begin position="183"/>
        <end position="202"/>
    </location>
</feature>
<dbReference type="OrthoDB" id="597471at2"/>
<reference evidence="3 4" key="1">
    <citation type="submission" date="2014-04" db="EMBL/GenBank/DDBJ databases">
        <title>Characterization and application of a salt tolerant electro-active bacterium.</title>
        <authorList>
            <person name="Yang L."/>
            <person name="Wei S."/>
            <person name="Tay Q.X.M."/>
        </authorList>
    </citation>
    <scope>NUCLEOTIDE SEQUENCE [LARGE SCALE GENOMIC DNA]</scope>
    <source>
        <strain evidence="3 4">LY1</strain>
    </source>
</reference>
<feature type="chain" id="PRO_5001697682" evidence="2">
    <location>
        <begin position="27"/>
        <end position="202"/>
    </location>
</feature>
<feature type="compositionally biased region" description="Basic and acidic residues" evidence="1">
    <location>
        <begin position="139"/>
        <end position="158"/>
    </location>
</feature>
<feature type="compositionally biased region" description="Acidic residues" evidence="1">
    <location>
        <begin position="107"/>
        <end position="116"/>
    </location>
</feature>
<feature type="compositionally biased region" description="Basic and acidic residues" evidence="1">
    <location>
        <begin position="117"/>
        <end position="130"/>
    </location>
</feature>
<name>A0A074KY93_9BACT</name>
<dbReference type="STRING" id="1048983.EL17_17655"/>